<comment type="caution">
    <text evidence="3">The sequence shown here is derived from an EMBL/GenBank/DDBJ whole genome shotgun (WGS) entry which is preliminary data.</text>
</comment>
<accession>A0A1D1VPH9</accession>
<feature type="region of interest" description="Disordered" evidence="1">
    <location>
        <begin position="1"/>
        <end position="27"/>
    </location>
</feature>
<dbReference type="Gene3D" id="3.20.20.100">
    <property type="entry name" value="NADP-dependent oxidoreductase domain"/>
    <property type="match status" value="1"/>
</dbReference>
<dbReference type="GO" id="GO:0010349">
    <property type="term" value="F:L-galactose dehydrogenase activity"/>
    <property type="evidence" value="ECO:0007669"/>
    <property type="project" value="InterPro"/>
</dbReference>
<keyword evidence="4" id="KW-1185">Reference proteome</keyword>
<dbReference type="SUPFAM" id="SSF51430">
    <property type="entry name" value="NAD(P)-linked oxidoreductase"/>
    <property type="match status" value="1"/>
</dbReference>
<dbReference type="FunFam" id="3.20.20.100:FF:000011">
    <property type="entry name" value="Aldo/keto reductase"/>
    <property type="match status" value="1"/>
</dbReference>
<sequence length="427" mass="46892">MEHANVWTGSQRKTSTRKVSSSKNMLAVPGTGGGENNFLRKFSFANWARPAESDLELQSGAVQLPSTFSPEFHDRDSVAKLRFNYVGNTGMQFCALGFGGSALGGIFGNVDEAKAIQTVHLALKQGVNYIDTAPWYGDGQSESILGKALASVPRKTFYIGTKVGRYKPAGSNVADMFDFSAERVIRSVDESLARLSLSYVDVIQIHDHEFAPNVELLLHETLPALEKIQASGKARFIGITGYPVHSLQEIVQKSAVPIDTVLSYCRYGLFNRDLKDVIPLFKEEGVGVINAAPTGMGLLTDEGPQAWHPAPDSLKRVASEAVQYAKEKGVDLAKVAIKYSYRLPDIATTLVSMARPELVKANYDACTHPMTEKENAVMHDVVKKFFIPLGRTHWENIEVTKYWEGMEEANLVGGFKISDPDEDDGKI</sequence>
<dbReference type="InterPro" id="IPR020471">
    <property type="entry name" value="AKR"/>
</dbReference>
<evidence type="ECO:0000259" key="2">
    <source>
        <dbReference type="Pfam" id="PF00248"/>
    </source>
</evidence>
<dbReference type="Pfam" id="PF00248">
    <property type="entry name" value="Aldo_ket_red"/>
    <property type="match status" value="1"/>
</dbReference>
<evidence type="ECO:0000256" key="1">
    <source>
        <dbReference type="SAM" id="MobiDB-lite"/>
    </source>
</evidence>
<dbReference type="AlphaFoldDB" id="A0A1D1VPH9"/>
<evidence type="ECO:0000313" key="4">
    <source>
        <dbReference type="Proteomes" id="UP000186922"/>
    </source>
</evidence>
<feature type="compositionally biased region" description="Low complexity" evidence="1">
    <location>
        <begin position="10"/>
        <end position="23"/>
    </location>
</feature>
<dbReference type="Proteomes" id="UP000186922">
    <property type="component" value="Unassembled WGS sequence"/>
</dbReference>
<proteinExistence type="predicted"/>
<dbReference type="STRING" id="947166.A0A1D1VPH9"/>
<dbReference type="GO" id="GO:0005829">
    <property type="term" value="C:cytosol"/>
    <property type="evidence" value="ECO:0007669"/>
    <property type="project" value="TreeGrafter"/>
</dbReference>
<dbReference type="CDD" id="cd19163">
    <property type="entry name" value="AKR_galDH"/>
    <property type="match status" value="1"/>
</dbReference>
<dbReference type="InterPro" id="IPR023210">
    <property type="entry name" value="NADP_OxRdtase_dom"/>
</dbReference>
<dbReference type="PANTHER" id="PTHR42686">
    <property type="entry name" value="GH17980P-RELATED"/>
    <property type="match status" value="1"/>
</dbReference>
<dbReference type="PANTHER" id="PTHR42686:SF1">
    <property type="entry name" value="GH17980P-RELATED"/>
    <property type="match status" value="1"/>
</dbReference>
<name>A0A1D1VPH9_RAMVA</name>
<dbReference type="EMBL" id="BDGG01000008">
    <property type="protein sequence ID" value="GAV02736.1"/>
    <property type="molecule type" value="Genomic_DNA"/>
</dbReference>
<dbReference type="InterPro" id="IPR044479">
    <property type="entry name" value="LGALDH-like"/>
</dbReference>
<gene>
    <name evidence="3" type="primary">RvY_13263-1</name>
    <name evidence="3" type="synonym">RvY_13263.1</name>
    <name evidence="3" type="ORF">RvY_13263</name>
</gene>
<dbReference type="OrthoDB" id="48988at2759"/>
<reference evidence="3 4" key="1">
    <citation type="journal article" date="2016" name="Nat. Commun.">
        <title>Extremotolerant tardigrade genome and improved radiotolerance of human cultured cells by tardigrade-unique protein.</title>
        <authorList>
            <person name="Hashimoto T."/>
            <person name="Horikawa D.D."/>
            <person name="Saito Y."/>
            <person name="Kuwahara H."/>
            <person name="Kozuka-Hata H."/>
            <person name="Shin-I T."/>
            <person name="Minakuchi Y."/>
            <person name="Ohishi K."/>
            <person name="Motoyama A."/>
            <person name="Aizu T."/>
            <person name="Enomoto A."/>
            <person name="Kondo K."/>
            <person name="Tanaka S."/>
            <person name="Hara Y."/>
            <person name="Koshikawa S."/>
            <person name="Sagara H."/>
            <person name="Miura T."/>
            <person name="Yokobori S."/>
            <person name="Miyagawa K."/>
            <person name="Suzuki Y."/>
            <person name="Kubo T."/>
            <person name="Oyama M."/>
            <person name="Kohara Y."/>
            <person name="Fujiyama A."/>
            <person name="Arakawa K."/>
            <person name="Katayama T."/>
            <person name="Toyoda A."/>
            <person name="Kunieda T."/>
        </authorList>
    </citation>
    <scope>NUCLEOTIDE SEQUENCE [LARGE SCALE GENOMIC DNA]</scope>
    <source>
        <strain evidence="3 4">YOKOZUNA-1</strain>
    </source>
</reference>
<feature type="domain" description="NADP-dependent oxidoreductase" evidence="2">
    <location>
        <begin position="96"/>
        <end position="379"/>
    </location>
</feature>
<organism evidence="3 4">
    <name type="scientific">Ramazzottius varieornatus</name>
    <name type="common">Water bear</name>
    <name type="synonym">Tardigrade</name>
    <dbReference type="NCBI Taxonomy" id="947166"/>
    <lineage>
        <taxon>Eukaryota</taxon>
        <taxon>Metazoa</taxon>
        <taxon>Ecdysozoa</taxon>
        <taxon>Tardigrada</taxon>
        <taxon>Eutardigrada</taxon>
        <taxon>Parachela</taxon>
        <taxon>Hypsibioidea</taxon>
        <taxon>Ramazzottiidae</taxon>
        <taxon>Ramazzottius</taxon>
    </lineage>
</organism>
<dbReference type="InterPro" id="IPR036812">
    <property type="entry name" value="NAD(P)_OxRdtase_dom_sf"/>
</dbReference>
<evidence type="ECO:0000313" key="3">
    <source>
        <dbReference type="EMBL" id="GAV02736.1"/>
    </source>
</evidence>
<protein>
    <recommendedName>
        <fullName evidence="2">NADP-dependent oxidoreductase domain-containing protein</fullName>
    </recommendedName>
</protein>